<keyword evidence="3" id="KW-0653">Protein transport</keyword>
<dbReference type="GO" id="GO:0005546">
    <property type="term" value="F:phosphatidylinositol-4,5-bisphosphate binding"/>
    <property type="evidence" value="ECO:0007669"/>
    <property type="project" value="InterPro"/>
</dbReference>
<dbReference type="Gene3D" id="1.20.1280.170">
    <property type="entry name" value="Exocyst complex component Exo70"/>
    <property type="match status" value="2"/>
</dbReference>
<dbReference type="SUPFAM" id="SSF74788">
    <property type="entry name" value="Cullin repeat-like"/>
    <property type="match status" value="1"/>
</dbReference>
<feature type="domain" description="Exocyst complex subunit Exo70 C-terminal" evidence="4">
    <location>
        <begin position="281"/>
        <end position="406"/>
    </location>
</feature>
<comment type="function">
    <text evidence="3">Component of the exocyst complex.</text>
</comment>
<accession>A0A6V7P9Y0</accession>
<dbReference type="EMBL" id="LR862146">
    <property type="protein sequence ID" value="CAD1827494.1"/>
    <property type="molecule type" value="Genomic_DNA"/>
</dbReference>
<name>A0A6V7P9Y0_ANACO</name>
<dbReference type="Pfam" id="PF03081">
    <property type="entry name" value="Exo70_C"/>
    <property type="match status" value="2"/>
</dbReference>
<reference evidence="5" key="1">
    <citation type="submission" date="2020-07" db="EMBL/GenBank/DDBJ databases">
        <authorList>
            <person name="Lin J."/>
        </authorList>
    </citation>
    <scope>NUCLEOTIDE SEQUENCE</scope>
</reference>
<evidence type="ECO:0000256" key="3">
    <source>
        <dbReference type="RuleBase" id="RU365026"/>
    </source>
</evidence>
<organism evidence="5">
    <name type="scientific">Ananas comosus var. bracteatus</name>
    <name type="common">red pineapple</name>
    <dbReference type="NCBI Taxonomy" id="296719"/>
    <lineage>
        <taxon>Eukaryota</taxon>
        <taxon>Viridiplantae</taxon>
        <taxon>Streptophyta</taxon>
        <taxon>Embryophyta</taxon>
        <taxon>Tracheophyta</taxon>
        <taxon>Spermatophyta</taxon>
        <taxon>Magnoliopsida</taxon>
        <taxon>Liliopsida</taxon>
        <taxon>Poales</taxon>
        <taxon>Bromeliaceae</taxon>
        <taxon>Bromelioideae</taxon>
        <taxon>Ananas</taxon>
    </lineage>
</organism>
<comment type="similarity">
    <text evidence="1 3">Belongs to the EXO70 family.</text>
</comment>
<keyword evidence="3" id="KW-0268">Exocytosis</keyword>
<evidence type="ECO:0000313" key="5">
    <source>
        <dbReference type="EMBL" id="CAD1827494.1"/>
    </source>
</evidence>
<feature type="domain" description="Exocyst complex subunit Exo70 C-terminal" evidence="4">
    <location>
        <begin position="413"/>
        <end position="607"/>
    </location>
</feature>
<protein>
    <recommendedName>
        <fullName evidence="3">Exocyst subunit Exo70 family protein</fullName>
    </recommendedName>
</protein>
<dbReference type="AlphaFoldDB" id="A0A6V7P9Y0"/>
<dbReference type="GO" id="GO:0006887">
    <property type="term" value="P:exocytosis"/>
    <property type="evidence" value="ECO:0007669"/>
    <property type="project" value="UniProtKB-KW"/>
</dbReference>
<keyword evidence="2 3" id="KW-0813">Transport</keyword>
<dbReference type="InterPro" id="IPR004140">
    <property type="entry name" value="Exo70"/>
</dbReference>
<dbReference type="GO" id="GO:0015031">
    <property type="term" value="P:protein transport"/>
    <property type="evidence" value="ECO:0007669"/>
    <property type="project" value="UniProtKB-KW"/>
</dbReference>
<dbReference type="InterPro" id="IPR016159">
    <property type="entry name" value="Cullin_repeat-like_dom_sf"/>
</dbReference>
<evidence type="ECO:0000256" key="1">
    <source>
        <dbReference type="ARBA" id="ARBA00006756"/>
    </source>
</evidence>
<gene>
    <name evidence="5" type="ORF">CB5_LOCUS10705</name>
</gene>
<proteinExistence type="inferred from homology"/>
<dbReference type="PANTHER" id="PTHR12542">
    <property type="entry name" value="EXOCYST COMPLEX PROTEIN EXO70"/>
    <property type="match status" value="1"/>
</dbReference>
<sequence>MRDEDEDAAAVASLTAARRSLGAGLEKSRALSAALSRAGPRLGEIRQRLPSLEAAVRPIRARREALTAVGGHIDRAVGPAAAVLKVFDAVHGLEPSLLSDPRHDLPGYLAVLARLEEALRFLSENCGLALQWLDDILDFLADHSLADPRFLADLKSTLSSLSAADSLDGGLLSAALDKLESEFRRLLADNSAPLPAPPAPSAAAAAAAAIAPSPIPVPAVQKLLAILGRMAANGRLDRCVAAYVDVRGSNIRAGLAGLGLGYLDEASDADDAQALGPLVERWGRHLEFAVKHLFEPEYKLCAEVFEPDAGAACFADIAADAGILAFLRFGRAVAETKKDPIKLLRCLEIFNSLNKLRLDFNRLFGGRACAEIQNQTRDLIKRVVEGACEIFWELLVQVELQSYTPPRPTAPSRSSWKREKFHDKLLSEAILKIVAALETNFDNWSKGYDDDDAVLSYLFMMNTHWHFFKHLKGTKLGELLGDPWLREHEQYKEYYAAMFLRESWGKLPSLLSREGLILFSGGRATARDLVKRRLKSFNESFDEMYQKQSNWVISDKDLREKTCHLVVQAIVPVYRSYMQNYGPLVEQDASASKYAKYTAQDLEKMLGSLFQHRPGKSRSFRVRHSNGKVNSMVSSPYRSSPPAVV</sequence>
<dbReference type="PANTHER" id="PTHR12542:SF85">
    <property type="entry name" value="EXOCYST SUBUNIT EXO70 FAMILY PROTEIN"/>
    <property type="match status" value="1"/>
</dbReference>
<evidence type="ECO:0000256" key="2">
    <source>
        <dbReference type="ARBA" id="ARBA00022448"/>
    </source>
</evidence>
<dbReference type="InterPro" id="IPR046364">
    <property type="entry name" value="Exo70_C"/>
</dbReference>
<evidence type="ECO:0000259" key="4">
    <source>
        <dbReference type="Pfam" id="PF03081"/>
    </source>
</evidence>
<dbReference type="Pfam" id="PF20669">
    <property type="entry name" value="Exo70_N"/>
    <property type="match status" value="1"/>
</dbReference>
<dbReference type="GO" id="GO:0000145">
    <property type="term" value="C:exocyst"/>
    <property type="evidence" value="ECO:0007669"/>
    <property type="project" value="InterPro"/>
</dbReference>